<evidence type="ECO:0000313" key="3">
    <source>
        <dbReference type="EMBL" id="KDR52215.1"/>
    </source>
</evidence>
<accession>A0A069QHH4</accession>
<dbReference type="CDD" id="cd14948">
    <property type="entry name" value="BACON"/>
    <property type="match status" value="1"/>
</dbReference>
<evidence type="ECO:0000256" key="1">
    <source>
        <dbReference type="SAM" id="SignalP"/>
    </source>
</evidence>
<sequence>MKKITNILFIAATLMAATLACSQDDNVGRTFGNKNITIDSSAVNFTDAPSTGKVTVTAASPISKTTVSNDWCKSSFSGNVVTVEVGQNTSLTSRVANLTIWAGADSVVVPVHQQGLSAFTVEEITKYALNNNDTTITLTYRHIEGVNVRAISPNSWITATVEKGKVKLAITANTANAVREGYVDISSGKRQPVRISIQQNWNVDELMNGEWELTYFTKRDTTGLTRKVFPCMFDKDSIRIHSDQYGDVAIPFRLQKSIPATFHLDGTVRCGGILDGHSTLLVFISDEGKSSSALNTGSTMSGKILPNAAGKLSIRPTGLINGNKGQIISRISLMSFDNLPPTGLPKNDSGFKGVFSTFFYPTFIKK</sequence>
<evidence type="ECO:0000259" key="2">
    <source>
        <dbReference type="Pfam" id="PF13004"/>
    </source>
</evidence>
<dbReference type="PATRIC" id="fig|1122985.7.peg.1819"/>
<proteinExistence type="predicted"/>
<keyword evidence="1" id="KW-0732">Signal</keyword>
<keyword evidence="4" id="KW-1185">Reference proteome</keyword>
<dbReference type="HOGENOM" id="CLU_758332_0_0_10"/>
<dbReference type="InterPro" id="IPR024361">
    <property type="entry name" value="BACON"/>
</dbReference>
<dbReference type="EMBL" id="JNGW01000073">
    <property type="protein sequence ID" value="KDR52215.1"/>
    <property type="molecule type" value="Genomic_DNA"/>
</dbReference>
<comment type="caution">
    <text evidence="3">The sequence shown here is derived from an EMBL/GenBank/DDBJ whole genome shotgun (WGS) entry which is preliminary data.</text>
</comment>
<reference evidence="3 4" key="1">
    <citation type="submission" date="2013-08" db="EMBL/GenBank/DDBJ databases">
        <authorList>
            <person name="Weinstock G."/>
            <person name="Sodergren E."/>
            <person name="Wylie T."/>
            <person name="Fulton L."/>
            <person name="Fulton R."/>
            <person name="Fronick C."/>
            <person name="O'Laughlin M."/>
            <person name="Godfrey J."/>
            <person name="Miner T."/>
            <person name="Herter B."/>
            <person name="Appelbaum E."/>
            <person name="Cordes M."/>
            <person name="Lek S."/>
            <person name="Wollam A."/>
            <person name="Pepin K.H."/>
            <person name="Palsikar V.B."/>
            <person name="Mitreva M."/>
            <person name="Wilson R.K."/>
        </authorList>
    </citation>
    <scope>NUCLEOTIDE SEQUENCE [LARGE SCALE GENOMIC DNA]</scope>
    <source>
        <strain evidence="3 4">ATCC 15930</strain>
    </source>
</reference>
<dbReference type="RefSeq" id="WP_018968332.1">
    <property type="nucleotide sequence ID" value="NZ_KB899225.1"/>
</dbReference>
<organism evidence="3 4">
    <name type="scientific">Hoylesella loescheii DSM 19665 = JCM 12249 = ATCC 15930</name>
    <dbReference type="NCBI Taxonomy" id="1122985"/>
    <lineage>
        <taxon>Bacteria</taxon>
        <taxon>Pseudomonadati</taxon>
        <taxon>Bacteroidota</taxon>
        <taxon>Bacteroidia</taxon>
        <taxon>Bacteroidales</taxon>
        <taxon>Prevotellaceae</taxon>
        <taxon>Hoylesella</taxon>
    </lineage>
</organism>
<dbReference type="InterPro" id="IPR013783">
    <property type="entry name" value="Ig-like_fold"/>
</dbReference>
<evidence type="ECO:0000313" key="4">
    <source>
        <dbReference type="Proteomes" id="UP000027442"/>
    </source>
</evidence>
<feature type="chain" id="PRO_5001668549" description="BACON domain-containing protein" evidence="1">
    <location>
        <begin position="23"/>
        <end position="366"/>
    </location>
</feature>
<name>A0A069QHH4_HOYLO</name>
<gene>
    <name evidence="3" type="ORF">HMPREF1991_01749</name>
</gene>
<dbReference type="Proteomes" id="UP000027442">
    <property type="component" value="Unassembled WGS sequence"/>
</dbReference>
<dbReference type="Gene3D" id="2.60.40.10">
    <property type="entry name" value="Immunoglobulins"/>
    <property type="match status" value="2"/>
</dbReference>
<feature type="domain" description="BACON" evidence="2">
    <location>
        <begin position="152"/>
        <end position="200"/>
    </location>
</feature>
<dbReference type="PROSITE" id="PS51257">
    <property type="entry name" value="PROKAR_LIPOPROTEIN"/>
    <property type="match status" value="1"/>
</dbReference>
<dbReference type="Pfam" id="PF13004">
    <property type="entry name" value="BACON"/>
    <property type="match status" value="2"/>
</dbReference>
<dbReference type="AlphaFoldDB" id="A0A069QHH4"/>
<protein>
    <recommendedName>
        <fullName evidence="2">BACON domain-containing protein</fullName>
    </recommendedName>
</protein>
<feature type="signal peptide" evidence="1">
    <location>
        <begin position="1"/>
        <end position="22"/>
    </location>
</feature>
<feature type="domain" description="BACON" evidence="2">
    <location>
        <begin position="65"/>
        <end position="113"/>
    </location>
</feature>